<proteinExistence type="predicted"/>
<organism evidence="1 2">
    <name type="scientific">Mycena maculata</name>
    <dbReference type="NCBI Taxonomy" id="230809"/>
    <lineage>
        <taxon>Eukaryota</taxon>
        <taxon>Fungi</taxon>
        <taxon>Dikarya</taxon>
        <taxon>Basidiomycota</taxon>
        <taxon>Agaricomycotina</taxon>
        <taxon>Agaricomycetes</taxon>
        <taxon>Agaricomycetidae</taxon>
        <taxon>Agaricales</taxon>
        <taxon>Marasmiineae</taxon>
        <taxon>Mycenaceae</taxon>
        <taxon>Mycena</taxon>
    </lineage>
</organism>
<dbReference type="PANTHER" id="PTHR34587">
    <property type="entry name" value="VWFA DOMAIN-CONTAINING PROTEIN"/>
    <property type="match status" value="1"/>
</dbReference>
<dbReference type="InterPro" id="IPR053216">
    <property type="entry name" value="Appressorial_penetr-assoc"/>
</dbReference>
<reference evidence="1" key="1">
    <citation type="submission" date="2023-03" db="EMBL/GenBank/DDBJ databases">
        <title>Massive genome expansion in bonnet fungi (Mycena s.s.) driven by repeated elements and novel gene families across ecological guilds.</title>
        <authorList>
            <consortium name="Lawrence Berkeley National Laboratory"/>
            <person name="Harder C.B."/>
            <person name="Miyauchi S."/>
            <person name="Viragh M."/>
            <person name="Kuo A."/>
            <person name="Thoen E."/>
            <person name="Andreopoulos B."/>
            <person name="Lu D."/>
            <person name="Skrede I."/>
            <person name="Drula E."/>
            <person name="Henrissat B."/>
            <person name="Morin E."/>
            <person name="Kohler A."/>
            <person name="Barry K."/>
            <person name="LaButti K."/>
            <person name="Morin E."/>
            <person name="Salamov A."/>
            <person name="Lipzen A."/>
            <person name="Mereny Z."/>
            <person name="Hegedus B."/>
            <person name="Baldrian P."/>
            <person name="Stursova M."/>
            <person name="Weitz H."/>
            <person name="Taylor A."/>
            <person name="Grigoriev I.V."/>
            <person name="Nagy L.G."/>
            <person name="Martin F."/>
            <person name="Kauserud H."/>
        </authorList>
    </citation>
    <scope>NUCLEOTIDE SEQUENCE</scope>
    <source>
        <strain evidence="1">CBHHK188m</strain>
    </source>
</reference>
<sequence length="57" mass="5935">GVDAPSVNGEVLALVKNGLPAGIYRICSTNSSTNHQPVIVPVAQDGSLDDYAYFTAK</sequence>
<protein>
    <submittedName>
        <fullName evidence="1">Uncharacterized protein</fullName>
    </submittedName>
</protein>
<comment type="caution">
    <text evidence="1">The sequence shown here is derived from an EMBL/GenBank/DDBJ whole genome shotgun (WGS) entry which is preliminary data.</text>
</comment>
<keyword evidence="2" id="KW-1185">Reference proteome</keyword>
<feature type="non-terminal residue" evidence="1">
    <location>
        <position position="1"/>
    </location>
</feature>
<dbReference type="PANTHER" id="PTHR34587:SF2">
    <property type="entry name" value="G-PROTEIN COUPLED RECEPTORS FAMILY 1 PROFILE DOMAIN-CONTAINING PROTEIN"/>
    <property type="match status" value="1"/>
</dbReference>
<accession>A0AAD7IKP9</accession>
<dbReference type="Proteomes" id="UP001215280">
    <property type="component" value="Unassembled WGS sequence"/>
</dbReference>
<gene>
    <name evidence="1" type="ORF">DFH07DRAFT_28402</name>
</gene>
<name>A0AAD7IKP9_9AGAR</name>
<dbReference type="EMBL" id="JARJLG010000109">
    <property type="protein sequence ID" value="KAJ7744024.1"/>
    <property type="molecule type" value="Genomic_DNA"/>
</dbReference>
<evidence type="ECO:0000313" key="1">
    <source>
        <dbReference type="EMBL" id="KAJ7744024.1"/>
    </source>
</evidence>
<evidence type="ECO:0000313" key="2">
    <source>
        <dbReference type="Proteomes" id="UP001215280"/>
    </source>
</evidence>
<dbReference type="AlphaFoldDB" id="A0AAD7IKP9"/>